<evidence type="ECO:0000256" key="10">
    <source>
        <dbReference type="ARBA" id="ARBA00022982"/>
    </source>
</evidence>
<feature type="transmembrane region" description="Helical" evidence="17">
    <location>
        <begin position="97"/>
        <end position="119"/>
    </location>
</feature>
<dbReference type="AlphaFoldDB" id="A0AAU6QGA5"/>
<evidence type="ECO:0000256" key="1">
    <source>
        <dbReference type="ARBA" id="ARBA00004448"/>
    </source>
</evidence>
<evidence type="ECO:0000256" key="4">
    <source>
        <dbReference type="ARBA" id="ARBA00021008"/>
    </source>
</evidence>
<feature type="transmembrane region" description="Helical" evidence="17">
    <location>
        <begin position="301"/>
        <end position="320"/>
    </location>
</feature>
<keyword evidence="12 17" id="KW-0520">NAD</keyword>
<evidence type="ECO:0000256" key="17">
    <source>
        <dbReference type="RuleBase" id="RU003403"/>
    </source>
</evidence>
<evidence type="ECO:0000256" key="2">
    <source>
        <dbReference type="ARBA" id="ARBA00007012"/>
    </source>
</evidence>
<organism evidence="19">
    <name type="scientific">Aurospio banyulensis</name>
    <dbReference type="NCBI Taxonomy" id="3050091"/>
    <lineage>
        <taxon>Eukaryota</taxon>
        <taxon>Metazoa</taxon>
        <taxon>Spiralia</taxon>
        <taxon>Lophotrochozoa</taxon>
        <taxon>Annelida</taxon>
        <taxon>Polychaeta</taxon>
        <taxon>Sedentaria</taxon>
        <taxon>Canalipalpata</taxon>
        <taxon>Spionida</taxon>
        <taxon>Spionidae</taxon>
        <taxon>Aurospio</taxon>
    </lineage>
</organism>
<dbReference type="Pfam" id="PF00361">
    <property type="entry name" value="Proton_antipo_M"/>
    <property type="match status" value="1"/>
</dbReference>
<dbReference type="PANTHER" id="PTHR46552">
    <property type="entry name" value="NADH-UBIQUINONE OXIDOREDUCTASE CHAIN 2"/>
    <property type="match status" value="1"/>
</dbReference>
<evidence type="ECO:0000256" key="8">
    <source>
        <dbReference type="ARBA" id="ARBA00022792"/>
    </source>
</evidence>
<name>A0AAU6QGA5_9ANNE</name>
<evidence type="ECO:0000256" key="11">
    <source>
        <dbReference type="ARBA" id="ARBA00022989"/>
    </source>
</evidence>
<keyword evidence="10 17" id="KW-0249">Electron transport</keyword>
<keyword evidence="7 17" id="KW-0812">Transmembrane</keyword>
<evidence type="ECO:0000256" key="12">
    <source>
        <dbReference type="ARBA" id="ARBA00023027"/>
    </source>
</evidence>
<evidence type="ECO:0000256" key="14">
    <source>
        <dbReference type="ARBA" id="ARBA00023128"/>
    </source>
</evidence>
<comment type="subcellular location">
    <subcellularLocation>
        <location evidence="1 17">Mitochondrion inner membrane</location>
        <topology evidence="1 17">Multi-pass membrane protein</topology>
    </subcellularLocation>
</comment>
<comment type="function">
    <text evidence="17">Core subunit of the mitochondrial membrane respiratory chain NADH dehydrogenase (Complex I) which catalyzes electron transfer from NADH through the respiratory chain, using ubiquinone as an electron acceptor. Essential for the catalytic activity and assembly of complex I.</text>
</comment>
<dbReference type="GO" id="GO:0008137">
    <property type="term" value="F:NADH dehydrogenase (ubiquinone) activity"/>
    <property type="evidence" value="ECO:0007669"/>
    <property type="project" value="UniProtKB-EC"/>
</dbReference>
<evidence type="ECO:0000313" key="19">
    <source>
        <dbReference type="EMBL" id="WZB40562.1"/>
    </source>
</evidence>
<protein>
    <recommendedName>
        <fullName evidence="4 17">NADH-ubiquinone oxidoreductase chain 2</fullName>
        <ecNumber evidence="3 17">7.1.1.2</ecNumber>
    </recommendedName>
</protein>
<evidence type="ECO:0000256" key="7">
    <source>
        <dbReference type="ARBA" id="ARBA00022692"/>
    </source>
</evidence>
<keyword evidence="5" id="KW-0813">Transport</keyword>
<dbReference type="GO" id="GO:0005743">
    <property type="term" value="C:mitochondrial inner membrane"/>
    <property type="evidence" value="ECO:0007669"/>
    <property type="project" value="UniProtKB-SubCell"/>
</dbReference>
<accession>A0AAU6QGA5</accession>
<keyword evidence="15 17" id="KW-0472">Membrane</keyword>
<gene>
    <name evidence="19" type="primary">ND2</name>
</gene>
<dbReference type="GO" id="GO:0006120">
    <property type="term" value="P:mitochondrial electron transport, NADH to ubiquinone"/>
    <property type="evidence" value="ECO:0007669"/>
    <property type="project" value="InterPro"/>
</dbReference>
<keyword evidence="9 17" id="KW-1278">Translocase</keyword>
<comment type="similarity">
    <text evidence="2 17">Belongs to the complex I subunit 2 family.</text>
</comment>
<evidence type="ECO:0000256" key="6">
    <source>
        <dbReference type="ARBA" id="ARBA00022660"/>
    </source>
</evidence>
<dbReference type="InterPro" id="IPR050175">
    <property type="entry name" value="Complex_I_Subunit_2"/>
</dbReference>
<dbReference type="InterPro" id="IPR001750">
    <property type="entry name" value="ND/Mrp_TM"/>
</dbReference>
<evidence type="ECO:0000256" key="13">
    <source>
        <dbReference type="ARBA" id="ARBA00023075"/>
    </source>
</evidence>
<feature type="transmembrane region" description="Helical" evidence="17">
    <location>
        <begin position="6"/>
        <end position="23"/>
    </location>
</feature>
<evidence type="ECO:0000256" key="16">
    <source>
        <dbReference type="ARBA" id="ARBA00049551"/>
    </source>
</evidence>
<keyword evidence="11 17" id="KW-1133">Transmembrane helix</keyword>
<dbReference type="EC" id="7.1.1.2" evidence="3 17"/>
<comment type="catalytic activity">
    <reaction evidence="16 17">
        <text>a ubiquinone + NADH + 5 H(+)(in) = a ubiquinol + NAD(+) + 4 H(+)(out)</text>
        <dbReference type="Rhea" id="RHEA:29091"/>
        <dbReference type="Rhea" id="RHEA-COMP:9565"/>
        <dbReference type="Rhea" id="RHEA-COMP:9566"/>
        <dbReference type="ChEBI" id="CHEBI:15378"/>
        <dbReference type="ChEBI" id="CHEBI:16389"/>
        <dbReference type="ChEBI" id="CHEBI:17976"/>
        <dbReference type="ChEBI" id="CHEBI:57540"/>
        <dbReference type="ChEBI" id="CHEBI:57945"/>
        <dbReference type="EC" id="7.1.1.2"/>
    </reaction>
</comment>
<keyword evidence="14 17" id="KW-0496">Mitochondrion</keyword>
<geneLocation type="mitochondrion" evidence="19"/>
<evidence type="ECO:0000256" key="3">
    <source>
        <dbReference type="ARBA" id="ARBA00012944"/>
    </source>
</evidence>
<keyword evidence="8 17" id="KW-0999">Mitochondrion inner membrane</keyword>
<evidence type="ECO:0000256" key="5">
    <source>
        <dbReference type="ARBA" id="ARBA00022448"/>
    </source>
</evidence>
<evidence type="ECO:0000259" key="18">
    <source>
        <dbReference type="Pfam" id="PF00361"/>
    </source>
</evidence>
<evidence type="ECO:0000256" key="9">
    <source>
        <dbReference type="ARBA" id="ARBA00022967"/>
    </source>
</evidence>
<feature type="domain" description="NADH:quinone oxidoreductase/Mrp antiporter transmembrane" evidence="18">
    <location>
        <begin position="76"/>
        <end position="266"/>
    </location>
</feature>
<feature type="transmembrane region" description="Helical" evidence="17">
    <location>
        <begin position="164"/>
        <end position="184"/>
    </location>
</feature>
<dbReference type="PRINTS" id="PR01436">
    <property type="entry name" value="NADHDHGNASE2"/>
</dbReference>
<feature type="transmembrane region" description="Helical" evidence="17">
    <location>
        <begin position="190"/>
        <end position="209"/>
    </location>
</feature>
<feature type="transmembrane region" description="Helical" evidence="17">
    <location>
        <begin position="221"/>
        <end position="241"/>
    </location>
</feature>
<keyword evidence="6 17" id="KW-0679">Respiratory chain</keyword>
<dbReference type="InterPro" id="IPR003917">
    <property type="entry name" value="NADH_UbQ_OxRdtase_chain2"/>
</dbReference>
<dbReference type="PANTHER" id="PTHR46552:SF1">
    <property type="entry name" value="NADH-UBIQUINONE OXIDOREDUCTASE CHAIN 2"/>
    <property type="match status" value="1"/>
</dbReference>
<sequence length="321" mass="35792">MFQYPYMNLFLFTLFSSTMMAISSSHWLMVWMSLELNMISFLPLIASSSWFQESEGALKYLLFQALGSSFILLGTMTTFLYSLSLIGLLIKLGAAPFHFWFPSVMKSLAWPAASLLMTWQKIAPLLVIMSSFSFSSATLSAVGMISALTGGLGGLNQSHFRPMLAYSSIGHMGWMIALMTYSPFISSTYLFFYIFISIPVLYFSAFLNIQSIKSGKNSSSYILALCLLPTILSLSGLPPFLGFAPKIFALLAVYSIPISITLIFGSLLNLSYYLNFFFSLYMSDPAYKNLRPSLQPNPMSLGLLWCACCPVPFVFVLFLFI</sequence>
<keyword evidence="13 17" id="KW-0830">Ubiquinone</keyword>
<evidence type="ECO:0000256" key="15">
    <source>
        <dbReference type="ARBA" id="ARBA00023136"/>
    </source>
</evidence>
<reference evidence="19" key="1">
    <citation type="submission" date="2023-11" db="EMBL/GenBank/DDBJ databases">
        <title>Species delimitation and phylogenetic relationships of the Prionospio complex (Annelida, Spionidae) in the Northeast Atlantic.</title>
        <authorList>
            <person name="Hektoen M.M."/>
            <person name="Bakken T."/>
            <person name="Radashevsky V.I."/>
            <person name="Ekrem T."/>
            <person name="Dunshea G."/>
        </authorList>
    </citation>
    <scope>NUCLEOTIDE SEQUENCE</scope>
    <source>
        <strain evidence="19">MH46</strain>
    </source>
</reference>
<proteinExistence type="inferred from homology"/>
<feature type="transmembrane region" description="Helical" evidence="17">
    <location>
        <begin position="247"/>
        <end position="280"/>
    </location>
</feature>
<dbReference type="EMBL" id="OR935918">
    <property type="protein sequence ID" value="WZB40562.1"/>
    <property type="molecule type" value="Genomic_DNA"/>
</dbReference>
<feature type="transmembrane region" description="Helical" evidence="17">
    <location>
        <begin position="125"/>
        <end position="152"/>
    </location>
</feature>
<feature type="transmembrane region" description="Helical" evidence="17">
    <location>
        <begin position="70"/>
        <end position="90"/>
    </location>
</feature>